<dbReference type="EMBL" id="SFCC01000010">
    <property type="protein sequence ID" value="RZQ61925.1"/>
    <property type="molecule type" value="Genomic_DNA"/>
</dbReference>
<dbReference type="GO" id="GO:0004519">
    <property type="term" value="F:endonuclease activity"/>
    <property type="evidence" value="ECO:0007669"/>
    <property type="project" value="InterPro"/>
</dbReference>
<evidence type="ECO:0000256" key="1">
    <source>
        <dbReference type="SAM" id="MobiDB-lite"/>
    </source>
</evidence>
<proteinExistence type="predicted"/>
<dbReference type="InterPro" id="IPR036689">
    <property type="entry name" value="ESAT-6-like_sf"/>
</dbReference>
<evidence type="ECO:0000313" key="2">
    <source>
        <dbReference type="EMBL" id="RZQ61925.1"/>
    </source>
</evidence>
<dbReference type="InterPro" id="IPR038332">
    <property type="entry name" value="PPE_sf"/>
</dbReference>
<dbReference type="SUPFAM" id="SSF140453">
    <property type="entry name" value="EsxAB dimer-like"/>
    <property type="match status" value="1"/>
</dbReference>
<reference evidence="2 3" key="1">
    <citation type="submission" date="2019-02" db="EMBL/GenBank/DDBJ databases">
        <title>Draft genome sequence of Amycolatopsis sp. 8-3EHSu isolated from roots of Suaeda maritima.</title>
        <authorList>
            <person name="Duangmal K."/>
            <person name="Chantavorakit T."/>
        </authorList>
    </citation>
    <scope>NUCLEOTIDE SEQUENCE [LARGE SCALE GENOMIC DNA]</scope>
    <source>
        <strain evidence="2 3">8-3EHSu</strain>
    </source>
</reference>
<feature type="compositionally biased region" description="Polar residues" evidence="1">
    <location>
        <begin position="299"/>
        <end position="315"/>
    </location>
</feature>
<organism evidence="2 3">
    <name type="scientific">Amycolatopsis suaedae</name>
    <dbReference type="NCBI Taxonomy" id="2510978"/>
    <lineage>
        <taxon>Bacteria</taxon>
        <taxon>Bacillati</taxon>
        <taxon>Actinomycetota</taxon>
        <taxon>Actinomycetes</taxon>
        <taxon>Pseudonocardiales</taxon>
        <taxon>Pseudonocardiaceae</taxon>
        <taxon>Amycolatopsis</taxon>
    </lineage>
</organism>
<evidence type="ECO:0000313" key="3">
    <source>
        <dbReference type="Proteomes" id="UP000292003"/>
    </source>
</evidence>
<feature type="region of interest" description="Disordered" evidence="1">
    <location>
        <begin position="248"/>
        <end position="397"/>
    </location>
</feature>
<dbReference type="AlphaFoldDB" id="A0A4V2ELK9"/>
<dbReference type="RefSeq" id="WP_130477018.1">
    <property type="nucleotide sequence ID" value="NZ_SFCC01000010.1"/>
</dbReference>
<dbReference type="Proteomes" id="UP000292003">
    <property type="component" value="Unassembled WGS sequence"/>
</dbReference>
<accession>A0A4V2ELK9</accession>
<protein>
    <submittedName>
        <fullName evidence="2">Uncharacterized protein</fullName>
    </submittedName>
</protein>
<keyword evidence="3" id="KW-1185">Reference proteome</keyword>
<dbReference type="Gene3D" id="1.20.1260.20">
    <property type="entry name" value="PPE superfamily"/>
    <property type="match status" value="1"/>
</dbReference>
<comment type="caution">
    <text evidence="2">The sequence shown here is derived from an EMBL/GenBank/DDBJ whole genome shotgun (WGS) entry which is preliminary data.</text>
</comment>
<feature type="compositionally biased region" description="Pro residues" evidence="1">
    <location>
        <begin position="317"/>
        <end position="339"/>
    </location>
</feature>
<name>A0A4V2ELK9_9PSEU</name>
<sequence>MSNPLVAQPKPTSAVAGAPLLESATELNSAIQSGDWAAAAMGAVGTGLDMLGAVMDPFGTILANGVGWLMEHIGPLKEALDALTGDPNQIAAHAETWQNVAGELTAISQDLDAAVAADTAQWSGDAADAYRTRATDIANLLGASQQAAEGASSGVQVGGEVVAAVRGLVRDIIAELIGRLVSWALQAMATLGIGLTWVVPQAVRAIASTVTKIADVTTKLVKAMGKLSPLIKQADDIFAQASKALKQIDGGTVPSSGKPGRGGDGSRALPGDAGGSGSGGRKRPHDDSDSDSGPPPNKKPNTGEGSSTDGTNASNAGPPPPPPPPPLPPPPSPAPPRPAPDGSFLNPYPTTFTPPANQLPPGTRPPIPAAAHEHATHGDFNVNSGRPTGGHLWQGEVNTPPSNVHQYGHGVSNSPGFGRDYYSNGVYTHQNPTIAYDPQYGNLGKPNPSTMFPVGLEPHQIQQLGNTAWNNGAPSGGFNGNRWYGHAFLPDGKPIRIQGFVDRFGDVSSYFPSSQQ</sequence>
<dbReference type="SUPFAM" id="SSF101447">
    <property type="entry name" value="Formin homology 2 domain (FH2 domain)"/>
    <property type="match status" value="1"/>
</dbReference>
<dbReference type="OrthoDB" id="5069709at2"/>
<gene>
    <name evidence="2" type="ORF">EWH70_20120</name>
</gene>